<sequence length="90" mass="9931">MVGMSCEHVIGVQDIEVVPGSTVGCEECLELGESAWVHLRMCLSCGHVGCCDSSAHRHATAHFQATGHPVMRSFEPGESWRWCYVDERLV</sequence>
<dbReference type="EMBL" id="CP007155">
    <property type="protein sequence ID" value="AHI01943.1"/>
    <property type="molecule type" value="Genomic_DNA"/>
</dbReference>
<proteinExistence type="predicted"/>
<dbReference type="OrthoDB" id="120315at2"/>
<dbReference type="eggNOG" id="COG0025">
    <property type="taxonomic scope" value="Bacteria"/>
</dbReference>
<dbReference type="Proteomes" id="UP000019225">
    <property type="component" value="Chromosome"/>
</dbReference>
<dbReference type="InterPro" id="IPR001607">
    <property type="entry name" value="Znf_UBP"/>
</dbReference>
<organism evidence="2 3">
    <name type="scientific">Kutzneria albida DSM 43870</name>
    <dbReference type="NCBI Taxonomy" id="1449976"/>
    <lineage>
        <taxon>Bacteria</taxon>
        <taxon>Bacillati</taxon>
        <taxon>Actinomycetota</taxon>
        <taxon>Actinomycetes</taxon>
        <taxon>Pseudonocardiales</taxon>
        <taxon>Pseudonocardiaceae</taxon>
        <taxon>Kutzneria</taxon>
    </lineage>
</organism>
<feature type="domain" description="UBP-type" evidence="1">
    <location>
        <begin position="4"/>
        <end position="90"/>
    </location>
</feature>
<evidence type="ECO:0000313" key="3">
    <source>
        <dbReference type="Proteomes" id="UP000019225"/>
    </source>
</evidence>
<protein>
    <recommendedName>
        <fullName evidence="1">UBP-type domain-containing protein</fullName>
    </recommendedName>
</protein>
<dbReference type="STRING" id="1449976.KALB_8586"/>
<dbReference type="GO" id="GO:0008270">
    <property type="term" value="F:zinc ion binding"/>
    <property type="evidence" value="ECO:0007669"/>
    <property type="project" value="InterPro"/>
</dbReference>
<accession>W5WM46</accession>
<dbReference type="AlphaFoldDB" id="W5WM46"/>
<gene>
    <name evidence="2" type="ORF">KALB_8586</name>
</gene>
<evidence type="ECO:0000259" key="1">
    <source>
        <dbReference type="PROSITE" id="PS50271"/>
    </source>
</evidence>
<dbReference type="InterPro" id="IPR013083">
    <property type="entry name" value="Znf_RING/FYVE/PHD"/>
</dbReference>
<dbReference type="PROSITE" id="PS50271">
    <property type="entry name" value="ZF_UBP"/>
    <property type="match status" value="1"/>
</dbReference>
<name>W5WM46_9PSEU</name>
<evidence type="ECO:0000313" key="2">
    <source>
        <dbReference type="EMBL" id="AHI01943.1"/>
    </source>
</evidence>
<dbReference type="HOGENOM" id="CLU_163943_1_0_11"/>
<dbReference type="Pfam" id="PF02148">
    <property type="entry name" value="zf-UBP"/>
    <property type="match status" value="1"/>
</dbReference>
<dbReference type="Gene3D" id="3.30.40.10">
    <property type="entry name" value="Zinc/RING finger domain, C3HC4 (zinc finger)"/>
    <property type="match status" value="1"/>
</dbReference>
<reference evidence="2 3" key="1">
    <citation type="journal article" date="2014" name="BMC Genomics">
        <title>Complete genome sequence of producer of the glycopeptide antibiotic Aculeximycin Kutzneria albida DSM 43870T, a representative of minor genus of Pseudonocardiaceae.</title>
        <authorList>
            <person name="Rebets Y."/>
            <person name="Tokovenko B."/>
            <person name="Lushchyk I."/>
            <person name="Ruckert C."/>
            <person name="Zaburannyi N."/>
            <person name="Bechthold A."/>
            <person name="Kalinowski J."/>
            <person name="Luzhetskyy A."/>
        </authorList>
    </citation>
    <scope>NUCLEOTIDE SEQUENCE [LARGE SCALE GENOMIC DNA]</scope>
    <source>
        <strain evidence="2">DSM 43870</strain>
    </source>
</reference>
<dbReference type="KEGG" id="kal:KALB_8586"/>
<dbReference type="SUPFAM" id="SSF57850">
    <property type="entry name" value="RING/U-box"/>
    <property type="match status" value="1"/>
</dbReference>
<keyword evidence="3" id="KW-1185">Reference proteome</keyword>